<dbReference type="SMART" id="SM00448">
    <property type="entry name" value="REC"/>
    <property type="match status" value="1"/>
</dbReference>
<dbReference type="Gene3D" id="3.40.50.2300">
    <property type="match status" value="1"/>
</dbReference>
<dbReference type="InterPro" id="IPR001789">
    <property type="entry name" value="Sig_transdc_resp-reg_receiver"/>
</dbReference>
<sequence>MKNKTILIFDDDSNILEVCSIILTDAGYDVKISETSHDIIEKVDDLRPDVILMDNWIPDIGGIEATRLLKIHPDFGHIPVIYISANNDIHMLAEKAGADAYLAKPFDIVDLEQIVERMIASAAEGRRD</sequence>
<name>A0ABW5KGD6_9SPHI</name>
<comment type="caution">
    <text evidence="4">The sequence shown here is derived from an EMBL/GenBank/DDBJ whole genome shotgun (WGS) entry which is preliminary data.</text>
</comment>
<organism evidence="4 5">
    <name type="scientific">Sphingobacterium suaedae</name>
    <dbReference type="NCBI Taxonomy" id="1686402"/>
    <lineage>
        <taxon>Bacteria</taxon>
        <taxon>Pseudomonadati</taxon>
        <taxon>Bacteroidota</taxon>
        <taxon>Sphingobacteriia</taxon>
        <taxon>Sphingobacteriales</taxon>
        <taxon>Sphingobacteriaceae</taxon>
        <taxon>Sphingobacterium</taxon>
    </lineage>
</organism>
<reference evidence="5" key="1">
    <citation type="journal article" date="2019" name="Int. J. Syst. Evol. Microbiol.">
        <title>The Global Catalogue of Microorganisms (GCM) 10K type strain sequencing project: providing services to taxonomists for standard genome sequencing and annotation.</title>
        <authorList>
            <consortium name="The Broad Institute Genomics Platform"/>
            <consortium name="The Broad Institute Genome Sequencing Center for Infectious Disease"/>
            <person name="Wu L."/>
            <person name="Ma J."/>
        </authorList>
    </citation>
    <scope>NUCLEOTIDE SEQUENCE [LARGE SCALE GENOMIC DNA]</scope>
    <source>
        <strain evidence="5">KCTC 42662</strain>
    </source>
</reference>
<keyword evidence="1 2" id="KW-0597">Phosphoprotein</keyword>
<dbReference type="PANTHER" id="PTHR44591">
    <property type="entry name" value="STRESS RESPONSE REGULATOR PROTEIN 1"/>
    <property type="match status" value="1"/>
</dbReference>
<dbReference type="PANTHER" id="PTHR44591:SF3">
    <property type="entry name" value="RESPONSE REGULATORY DOMAIN-CONTAINING PROTEIN"/>
    <property type="match status" value="1"/>
</dbReference>
<dbReference type="Proteomes" id="UP001597545">
    <property type="component" value="Unassembled WGS sequence"/>
</dbReference>
<evidence type="ECO:0000256" key="2">
    <source>
        <dbReference type="PROSITE-ProRule" id="PRU00169"/>
    </source>
</evidence>
<dbReference type="InterPro" id="IPR011006">
    <property type="entry name" value="CheY-like_superfamily"/>
</dbReference>
<dbReference type="RefSeq" id="WP_380900930.1">
    <property type="nucleotide sequence ID" value="NZ_JBHUEG010000007.1"/>
</dbReference>
<evidence type="ECO:0000313" key="4">
    <source>
        <dbReference type="EMBL" id="MFD2546792.1"/>
    </source>
</evidence>
<protein>
    <submittedName>
        <fullName evidence="4">PleD family two-component system response regulator</fullName>
    </submittedName>
</protein>
<dbReference type="InterPro" id="IPR050595">
    <property type="entry name" value="Bact_response_regulator"/>
</dbReference>
<dbReference type="SUPFAM" id="SSF52172">
    <property type="entry name" value="CheY-like"/>
    <property type="match status" value="1"/>
</dbReference>
<feature type="domain" description="Response regulatory" evidence="3">
    <location>
        <begin position="5"/>
        <end position="119"/>
    </location>
</feature>
<accession>A0ABW5KGD6</accession>
<gene>
    <name evidence="4" type="ORF">ACFSR5_03925</name>
</gene>
<evidence type="ECO:0000313" key="5">
    <source>
        <dbReference type="Proteomes" id="UP001597545"/>
    </source>
</evidence>
<dbReference type="EMBL" id="JBHULR010000003">
    <property type="protein sequence ID" value="MFD2546792.1"/>
    <property type="molecule type" value="Genomic_DNA"/>
</dbReference>
<proteinExistence type="predicted"/>
<dbReference type="Pfam" id="PF00072">
    <property type="entry name" value="Response_reg"/>
    <property type="match status" value="1"/>
</dbReference>
<keyword evidence="5" id="KW-1185">Reference proteome</keyword>
<feature type="modified residue" description="4-aspartylphosphate" evidence="2">
    <location>
        <position position="54"/>
    </location>
</feature>
<evidence type="ECO:0000259" key="3">
    <source>
        <dbReference type="PROSITE" id="PS50110"/>
    </source>
</evidence>
<dbReference type="PROSITE" id="PS50110">
    <property type="entry name" value="RESPONSE_REGULATORY"/>
    <property type="match status" value="1"/>
</dbReference>
<evidence type="ECO:0000256" key="1">
    <source>
        <dbReference type="ARBA" id="ARBA00022553"/>
    </source>
</evidence>